<keyword evidence="3" id="KW-1185">Reference proteome</keyword>
<proteinExistence type="predicted"/>
<sequence>MALQSKTIEGLIAELVPDIGLPGKSDQYFLERTILSSKTNAVDKLNKEIIANFPGGEIIMHSADKV</sequence>
<feature type="non-terminal residue" evidence="1">
    <location>
        <position position="66"/>
    </location>
</feature>
<dbReference type="AlphaFoldDB" id="A0A4Q9MDK7"/>
<dbReference type="Proteomes" id="UP000292957">
    <property type="component" value="Unassembled WGS sequence"/>
</dbReference>
<gene>
    <name evidence="2" type="ORF">BD310DRAFT_801886</name>
    <name evidence="1" type="ORF">BD311DRAFT_631035</name>
</gene>
<dbReference type="STRING" id="114155.A0A4Q9MDK7"/>
<evidence type="ECO:0000313" key="1">
    <source>
        <dbReference type="EMBL" id="TBU24677.1"/>
    </source>
</evidence>
<name>A0A4Q9MDK7_9APHY</name>
<reference evidence="1 3" key="1">
    <citation type="submission" date="2019-01" db="EMBL/GenBank/DDBJ databases">
        <title>Draft genome sequences of three monokaryotic isolates of the white-rot basidiomycete fungus Dichomitus squalens.</title>
        <authorList>
            <consortium name="DOE Joint Genome Institute"/>
            <person name="Lopez S.C."/>
            <person name="Andreopoulos B."/>
            <person name="Pangilinan J."/>
            <person name="Lipzen A."/>
            <person name="Riley R."/>
            <person name="Ahrendt S."/>
            <person name="Ng V."/>
            <person name="Barry K."/>
            <person name="Daum C."/>
            <person name="Grigoriev I.V."/>
            <person name="Hilden K.S."/>
            <person name="Makela M.R."/>
            <person name="de Vries R.P."/>
        </authorList>
    </citation>
    <scope>NUCLEOTIDE SEQUENCE [LARGE SCALE GENOMIC DNA]</scope>
    <source>
        <strain evidence="2 3">CBS 464.89</strain>
        <strain evidence="1">OM18370.1</strain>
    </source>
</reference>
<organism evidence="1">
    <name type="scientific">Dichomitus squalens</name>
    <dbReference type="NCBI Taxonomy" id="114155"/>
    <lineage>
        <taxon>Eukaryota</taxon>
        <taxon>Fungi</taxon>
        <taxon>Dikarya</taxon>
        <taxon>Basidiomycota</taxon>
        <taxon>Agaricomycotina</taxon>
        <taxon>Agaricomycetes</taxon>
        <taxon>Polyporales</taxon>
        <taxon>Polyporaceae</taxon>
        <taxon>Dichomitus</taxon>
    </lineage>
</organism>
<dbReference type="EMBL" id="ML145111">
    <property type="protein sequence ID" value="TBU59740.1"/>
    <property type="molecule type" value="Genomic_DNA"/>
</dbReference>
<accession>A0A4Q9MDK7</accession>
<dbReference type="EMBL" id="ML143475">
    <property type="protein sequence ID" value="TBU24677.1"/>
    <property type="molecule type" value="Genomic_DNA"/>
</dbReference>
<protein>
    <submittedName>
        <fullName evidence="1">Uncharacterized protein</fullName>
    </submittedName>
</protein>
<dbReference type="Proteomes" id="UP000292082">
    <property type="component" value="Unassembled WGS sequence"/>
</dbReference>
<dbReference type="OrthoDB" id="2641892at2759"/>
<evidence type="ECO:0000313" key="3">
    <source>
        <dbReference type="Proteomes" id="UP000292082"/>
    </source>
</evidence>
<evidence type="ECO:0000313" key="2">
    <source>
        <dbReference type="EMBL" id="TBU59740.1"/>
    </source>
</evidence>